<sequence length="346" mass="38345">MRLAVAWLLASKTCLAVQTGSFLELQSLWTKPAWSQQDGGTVCAPVGLADLLRLQALVGEVAQLLRLAKARWLLSHGSLLGAWLHHGPVPWDEEADILLFAEDFQRLLAVLGAEDWLAQSRRVSTPGSSFQIYEGTPVGALRYDVHEHRDQVGLWLATAVTFRLHSGARDDPVQLDAFLAKANGSHAWTDSAVLPLPLLLPPRRLRFFDWLLPAPQAADSLGRVSRKAPRRVLELWYGPKFAARRKCALRGRSSSPVAEVPASLVAASYPLIHNEELDDGKVRCRARWNRTTLWTLDLDAEGHILRAEGLRSGEVVARLWRLGRGPLQAPVDTPGAFPEEVPNMWD</sequence>
<dbReference type="EMBL" id="CAUJNA010000882">
    <property type="protein sequence ID" value="CAJ1382214.1"/>
    <property type="molecule type" value="Genomic_DNA"/>
</dbReference>
<evidence type="ECO:0000313" key="3">
    <source>
        <dbReference type="EMBL" id="CAJ1382214.1"/>
    </source>
</evidence>
<evidence type="ECO:0000313" key="4">
    <source>
        <dbReference type="Proteomes" id="UP001178507"/>
    </source>
</evidence>
<feature type="signal peptide" evidence="1">
    <location>
        <begin position="1"/>
        <end position="16"/>
    </location>
</feature>
<reference evidence="3" key="1">
    <citation type="submission" date="2023-08" db="EMBL/GenBank/DDBJ databases">
        <authorList>
            <person name="Chen Y."/>
            <person name="Shah S."/>
            <person name="Dougan E. K."/>
            <person name="Thang M."/>
            <person name="Chan C."/>
        </authorList>
    </citation>
    <scope>NUCLEOTIDE SEQUENCE</scope>
</reference>
<evidence type="ECO:0000256" key="1">
    <source>
        <dbReference type="SAM" id="SignalP"/>
    </source>
</evidence>
<organism evidence="3 4">
    <name type="scientific">Effrenium voratum</name>
    <dbReference type="NCBI Taxonomy" id="2562239"/>
    <lineage>
        <taxon>Eukaryota</taxon>
        <taxon>Sar</taxon>
        <taxon>Alveolata</taxon>
        <taxon>Dinophyceae</taxon>
        <taxon>Suessiales</taxon>
        <taxon>Symbiodiniaceae</taxon>
        <taxon>Effrenium</taxon>
    </lineage>
</organism>
<keyword evidence="4" id="KW-1185">Reference proteome</keyword>
<dbReference type="Proteomes" id="UP001178507">
    <property type="component" value="Unassembled WGS sequence"/>
</dbReference>
<protein>
    <recommendedName>
        <fullName evidence="2">LicD/FKTN/FKRP nucleotidyltransferase domain-containing protein</fullName>
    </recommendedName>
</protein>
<keyword evidence="1" id="KW-0732">Signal</keyword>
<evidence type="ECO:0000259" key="2">
    <source>
        <dbReference type="Pfam" id="PF04991"/>
    </source>
</evidence>
<proteinExistence type="predicted"/>
<gene>
    <name evidence="3" type="ORF">EVOR1521_LOCUS9642</name>
</gene>
<feature type="chain" id="PRO_5041269423" description="LicD/FKTN/FKRP nucleotidyltransferase domain-containing protein" evidence="1">
    <location>
        <begin position="17"/>
        <end position="346"/>
    </location>
</feature>
<dbReference type="Pfam" id="PF04991">
    <property type="entry name" value="LicD"/>
    <property type="match status" value="1"/>
</dbReference>
<dbReference type="AlphaFoldDB" id="A0AA36MVT2"/>
<name>A0AA36MVT2_9DINO</name>
<accession>A0AA36MVT2</accession>
<feature type="domain" description="LicD/FKTN/FKRP nucleotidyltransferase" evidence="2">
    <location>
        <begin position="72"/>
        <end position="110"/>
    </location>
</feature>
<dbReference type="GO" id="GO:0009100">
    <property type="term" value="P:glycoprotein metabolic process"/>
    <property type="evidence" value="ECO:0007669"/>
    <property type="project" value="UniProtKB-ARBA"/>
</dbReference>
<dbReference type="InterPro" id="IPR007074">
    <property type="entry name" value="LicD/FKTN/FKRP_NTP_transf"/>
</dbReference>
<comment type="caution">
    <text evidence="3">The sequence shown here is derived from an EMBL/GenBank/DDBJ whole genome shotgun (WGS) entry which is preliminary data.</text>
</comment>